<feature type="compositionally biased region" description="Basic and acidic residues" evidence="1">
    <location>
        <begin position="153"/>
        <end position="170"/>
    </location>
</feature>
<dbReference type="InterPro" id="IPR019060">
    <property type="entry name" value="DUF2382"/>
</dbReference>
<proteinExistence type="predicted"/>
<dbReference type="InterPro" id="IPR011033">
    <property type="entry name" value="PRC_barrel-like_sf"/>
</dbReference>
<reference evidence="5" key="1">
    <citation type="submission" date="2015-11" db="EMBL/GenBank/DDBJ databases">
        <authorList>
            <person name="Varghese N."/>
        </authorList>
    </citation>
    <scope>NUCLEOTIDE SEQUENCE [LARGE SCALE GENOMIC DNA]</scope>
    <source>
        <strain evidence="5">DSM 45899</strain>
    </source>
</reference>
<dbReference type="Gene3D" id="3.90.50.10">
    <property type="entry name" value="Photosynthetic Reaction Center, subunit H, domain 2"/>
    <property type="match status" value="1"/>
</dbReference>
<name>A0A0S4QSP9_9ACTN</name>
<dbReference type="PANTHER" id="PTHR38463:SF1">
    <property type="entry name" value="STRESS RESPONSE PROTEIN YSNF"/>
    <property type="match status" value="1"/>
</dbReference>
<feature type="compositionally biased region" description="Basic and acidic residues" evidence="1">
    <location>
        <begin position="189"/>
        <end position="213"/>
    </location>
</feature>
<protein>
    <submittedName>
        <fullName evidence="4">Conserved domain-containing protein</fullName>
    </submittedName>
</protein>
<dbReference type="InterPro" id="IPR052967">
    <property type="entry name" value="Stress_Response_Assoc"/>
</dbReference>
<organism evidence="4 5">
    <name type="scientific">Parafrankia irregularis</name>
    <dbReference type="NCBI Taxonomy" id="795642"/>
    <lineage>
        <taxon>Bacteria</taxon>
        <taxon>Bacillati</taxon>
        <taxon>Actinomycetota</taxon>
        <taxon>Actinomycetes</taxon>
        <taxon>Frankiales</taxon>
        <taxon>Frankiaceae</taxon>
        <taxon>Parafrankia</taxon>
    </lineage>
</organism>
<dbReference type="EMBL" id="FAOZ01000018">
    <property type="protein sequence ID" value="CUU58249.1"/>
    <property type="molecule type" value="Genomic_DNA"/>
</dbReference>
<feature type="domain" description="PRC-barrel" evidence="2">
    <location>
        <begin position="12"/>
        <end position="76"/>
    </location>
</feature>
<sequence>MPALTEFDRWPGRTVVGRDGEKIGTISTLYVEPSNTERPAYAAVHTGLFGTKTTVVPLDKASVQGDKLAVPLTREQVKDAPRIDSGEDISPRKQEEINAYYGFGTGRTVRGSAAGTAAGAAAGTMGGTFAGSERADQRTVEADESATGQRTMAADERTAGQRGMEKEQRASRQATSATDQRAGAAQGRAPDERERGAPVRGAEGEMTRSEERLRISTETVETGRARLHKYVVTENVRKSVPFSHEEVRLERETITDADRAAIRTRPELTEQDQEVTLHAERPVIQKETVPVERVRLTTERVTEERQIEEQLRHEEINMDVDESQGRSGEQRPRRP</sequence>
<dbReference type="GO" id="GO:0030077">
    <property type="term" value="C:plasma membrane light-harvesting complex"/>
    <property type="evidence" value="ECO:0007669"/>
    <property type="project" value="InterPro"/>
</dbReference>
<dbReference type="PANTHER" id="PTHR38463">
    <property type="entry name" value="STRESS RESPONSE PROTEIN YSNF"/>
    <property type="match status" value="1"/>
</dbReference>
<accession>A0A0S4QSP9</accession>
<dbReference type="AlphaFoldDB" id="A0A0S4QSP9"/>
<evidence type="ECO:0000259" key="2">
    <source>
        <dbReference type="Pfam" id="PF05239"/>
    </source>
</evidence>
<feature type="compositionally biased region" description="Low complexity" evidence="1">
    <location>
        <begin position="114"/>
        <end position="123"/>
    </location>
</feature>
<evidence type="ECO:0000313" key="4">
    <source>
        <dbReference type="EMBL" id="CUU58249.1"/>
    </source>
</evidence>
<dbReference type="GO" id="GO:0019684">
    <property type="term" value="P:photosynthesis, light reaction"/>
    <property type="evidence" value="ECO:0007669"/>
    <property type="project" value="InterPro"/>
</dbReference>
<dbReference type="SUPFAM" id="SSF50346">
    <property type="entry name" value="PRC-barrel domain"/>
    <property type="match status" value="1"/>
</dbReference>
<feature type="region of interest" description="Disordered" evidence="1">
    <location>
        <begin position="303"/>
        <end position="335"/>
    </location>
</feature>
<dbReference type="RefSeq" id="WP_091281099.1">
    <property type="nucleotide sequence ID" value="NZ_FAOZ01000018.1"/>
</dbReference>
<dbReference type="Proteomes" id="UP000198802">
    <property type="component" value="Unassembled WGS sequence"/>
</dbReference>
<evidence type="ECO:0000259" key="3">
    <source>
        <dbReference type="Pfam" id="PF09557"/>
    </source>
</evidence>
<keyword evidence="5" id="KW-1185">Reference proteome</keyword>
<feature type="compositionally biased region" description="Basic and acidic residues" evidence="1">
    <location>
        <begin position="303"/>
        <end position="316"/>
    </location>
</feature>
<dbReference type="InterPro" id="IPR027275">
    <property type="entry name" value="PRC-brl_dom"/>
</dbReference>
<feature type="region of interest" description="Disordered" evidence="1">
    <location>
        <begin position="114"/>
        <end position="213"/>
    </location>
</feature>
<dbReference type="Pfam" id="PF05239">
    <property type="entry name" value="PRC"/>
    <property type="match status" value="1"/>
</dbReference>
<feature type="domain" description="DUF2382" evidence="3">
    <location>
        <begin position="206"/>
        <end position="317"/>
    </location>
</feature>
<dbReference type="InterPro" id="IPR014747">
    <property type="entry name" value="Bac_photo_RC_H_C"/>
</dbReference>
<gene>
    <name evidence="4" type="ORF">Ga0074812_11821</name>
</gene>
<evidence type="ECO:0000256" key="1">
    <source>
        <dbReference type="SAM" id="MobiDB-lite"/>
    </source>
</evidence>
<evidence type="ECO:0000313" key="5">
    <source>
        <dbReference type="Proteomes" id="UP000198802"/>
    </source>
</evidence>
<dbReference type="Pfam" id="PF09557">
    <property type="entry name" value="DUF2382"/>
    <property type="match status" value="1"/>
</dbReference>